<accession>A0A9W3HAY8</accession>
<organism evidence="2">
    <name type="scientific">Camelus bactrianus</name>
    <name type="common">Bactrian camel</name>
    <dbReference type="NCBI Taxonomy" id="9837"/>
    <lineage>
        <taxon>Eukaryota</taxon>
        <taxon>Metazoa</taxon>
        <taxon>Chordata</taxon>
        <taxon>Craniata</taxon>
        <taxon>Vertebrata</taxon>
        <taxon>Euteleostomi</taxon>
        <taxon>Mammalia</taxon>
        <taxon>Eutheria</taxon>
        <taxon>Laurasiatheria</taxon>
        <taxon>Artiodactyla</taxon>
        <taxon>Tylopoda</taxon>
        <taxon>Camelidae</taxon>
        <taxon>Camelus</taxon>
    </lineage>
</organism>
<feature type="region of interest" description="Disordered" evidence="1">
    <location>
        <begin position="236"/>
        <end position="256"/>
    </location>
</feature>
<evidence type="ECO:0000256" key="1">
    <source>
        <dbReference type="SAM" id="MobiDB-lite"/>
    </source>
</evidence>
<gene>
    <name evidence="2" type="primary">LOC105083732</name>
</gene>
<dbReference type="RefSeq" id="XP_045365163.1">
    <property type="nucleotide sequence ID" value="XM_045509207.1"/>
</dbReference>
<feature type="region of interest" description="Disordered" evidence="1">
    <location>
        <begin position="112"/>
        <end position="151"/>
    </location>
</feature>
<proteinExistence type="predicted"/>
<name>A0A9W3HAY8_CAMBA</name>
<reference evidence="2" key="1">
    <citation type="submission" date="2025-08" db="UniProtKB">
        <authorList>
            <consortium name="RefSeq"/>
        </authorList>
    </citation>
    <scope>IDENTIFICATION</scope>
    <source>
        <tissue evidence="2">Blood</tissue>
    </source>
</reference>
<protein>
    <submittedName>
        <fullName evidence="2">Uncharacterized protein LOC105083732</fullName>
    </submittedName>
</protein>
<evidence type="ECO:0000313" key="2">
    <source>
        <dbReference type="RefSeq" id="XP_045365163.1"/>
    </source>
</evidence>
<dbReference type="AlphaFoldDB" id="A0A9W3HAY8"/>
<feature type="compositionally biased region" description="Low complexity" evidence="1">
    <location>
        <begin position="129"/>
        <end position="147"/>
    </location>
</feature>
<sequence>MTWSGHHGEIRRLEVAKGPPRAMKCCQWEAGEQPPRRAFRWPRRMVQSCAGICVLDSGPSGRGPISTSFRFFGLHAGSGCRARLSLKEQVPRCVCCSLNLCSRPLLLPNPAPSLLSPPRPRATGGEAGGAPRADSAAAAWSRSSPGSTAPWTQQVSSAHCLFKLNFLSFPRSRSRPSDRLPAPALGRPACQEDWTAMAHLTSVGPGLETETDKNLRAKSQGELLIGVRGSPDLRISSYSIEKSNSGKPLRNLSPTR</sequence>